<gene>
    <name evidence="1" type="ORF">AMECASPLE_024857</name>
</gene>
<name>A0ABV0XTE5_9TELE</name>
<evidence type="ECO:0000313" key="1">
    <source>
        <dbReference type="EMBL" id="MEQ2284757.1"/>
    </source>
</evidence>
<accession>A0ABV0XTE5</accession>
<sequence length="74" mass="8026">MTVGVSCRRREMLGLKEIAELHRSSRGHSGLEVKATPHESGLFSIQITNSCSWGGGLLVGSHPQTPDWDTSAHK</sequence>
<organism evidence="1 2">
    <name type="scientific">Ameca splendens</name>
    <dbReference type="NCBI Taxonomy" id="208324"/>
    <lineage>
        <taxon>Eukaryota</taxon>
        <taxon>Metazoa</taxon>
        <taxon>Chordata</taxon>
        <taxon>Craniata</taxon>
        <taxon>Vertebrata</taxon>
        <taxon>Euteleostomi</taxon>
        <taxon>Actinopterygii</taxon>
        <taxon>Neopterygii</taxon>
        <taxon>Teleostei</taxon>
        <taxon>Neoteleostei</taxon>
        <taxon>Acanthomorphata</taxon>
        <taxon>Ovalentaria</taxon>
        <taxon>Atherinomorphae</taxon>
        <taxon>Cyprinodontiformes</taxon>
        <taxon>Goodeidae</taxon>
        <taxon>Ameca</taxon>
    </lineage>
</organism>
<comment type="caution">
    <text evidence="1">The sequence shown here is derived from an EMBL/GenBank/DDBJ whole genome shotgun (WGS) entry which is preliminary data.</text>
</comment>
<keyword evidence="2" id="KW-1185">Reference proteome</keyword>
<reference evidence="1 2" key="1">
    <citation type="submission" date="2021-06" db="EMBL/GenBank/DDBJ databases">
        <authorList>
            <person name="Palmer J.M."/>
        </authorList>
    </citation>
    <scope>NUCLEOTIDE SEQUENCE [LARGE SCALE GENOMIC DNA]</scope>
    <source>
        <strain evidence="1 2">AS_MEX2019</strain>
        <tissue evidence="1">Muscle</tissue>
    </source>
</reference>
<dbReference type="Proteomes" id="UP001469553">
    <property type="component" value="Unassembled WGS sequence"/>
</dbReference>
<protein>
    <submittedName>
        <fullName evidence="1">Uncharacterized protein</fullName>
    </submittedName>
</protein>
<evidence type="ECO:0000313" key="2">
    <source>
        <dbReference type="Proteomes" id="UP001469553"/>
    </source>
</evidence>
<proteinExistence type="predicted"/>
<dbReference type="EMBL" id="JAHRIP010011806">
    <property type="protein sequence ID" value="MEQ2284757.1"/>
    <property type="molecule type" value="Genomic_DNA"/>
</dbReference>